<evidence type="ECO:0000256" key="12">
    <source>
        <dbReference type="ARBA" id="ARBA00023136"/>
    </source>
</evidence>
<dbReference type="AlphaFoldDB" id="A0A1E4TBC1"/>
<dbReference type="PANTHER" id="PTHR16320:SF24">
    <property type="entry name" value="PHOSPHODIESTERASE, PUTATIVE-RELATED"/>
    <property type="match status" value="1"/>
</dbReference>
<evidence type="ECO:0000256" key="13">
    <source>
        <dbReference type="SAM" id="Phobius"/>
    </source>
</evidence>
<dbReference type="GO" id="GO:0090266">
    <property type="term" value="P:regulation of mitotic cell cycle spindle assembly checkpoint"/>
    <property type="evidence" value="ECO:0007669"/>
    <property type="project" value="EnsemblFungi"/>
</dbReference>
<evidence type="ECO:0000313" key="16">
    <source>
        <dbReference type="Proteomes" id="UP000095023"/>
    </source>
</evidence>
<evidence type="ECO:0000256" key="5">
    <source>
        <dbReference type="ARBA" id="ARBA00022692"/>
    </source>
</evidence>
<dbReference type="GO" id="GO:0071944">
    <property type="term" value="C:cell periphery"/>
    <property type="evidence" value="ECO:0007669"/>
    <property type="project" value="EnsemblFungi"/>
</dbReference>
<comment type="similarity">
    <text evidence="4">Belongs to the neutral sphingomyelinase family.</text>
</comment>
<dbReference type="SUPFAM" id="SSF56219">
    <property type="entry name" value="DNase I-like"/>
    <property type="match status" value="1"/>
</dbReference>
<evidence type="ECO:0000313" key="15">
    <source>
        <dbReference type="EMBL" id="ODV89049.1"/>
    </source>
</evidence>
<dbReference type="GO" id="GO:0005741">
    <property type="term" value="C:mitochondrial outer membrane"/>
    <property type="evidence" value="ECO:0007669"/>
    <property type="project" value="EnsemblFungi"/>
</dbReference>
<feature type="transmembrane region" description="Helical" evidence="13">
    <location>
        <begin position="373"/>
        <end position="396"/>
    </location>
</feature>
<dbReference type="Proteomes" id="UP000095023">
    <property type="component" value="Unassembled WGS sequence"/>
</dbReference>
<keyword evidence="10 13" id="KW-1133">Transmembrane helix</keyword>
<dbReference type="InterPro" id="IPR005135">
    <property type="entry name" value="Endo/exonuclease/phosphatase"/>
</dbReference>
<dbReference type="GO" id="GO:0030149">
    <property type="term" value="P:sphingolipid catabolic process"/>
    <property type="evidence" value="ECO:0007669"/>
    <property type="project" value="EnsemblFungi"/>
</dbReference>
<dbReference type="GO" id="GO:0072711">
    <property type="term" value="P:cellular response to hydroxyurea"/>
    <property type="evidence" value="ECO:0007669"/>
    <property type="project" value="EnsemblFungi"/>
</dbReference>
<comment type="subcellular location">
    <subcellularLocation>
        <location evidence="1">Membrane</location>
        <topology evidence="1">Multi-pass membrane protein</topology>
    </subcellularLocation>
</comment>
<evidence type="ECO:0000256" key="2">
    <source>
        <dbReference type="ARBA" id="ARBA00004760"/>
    </source>
</evidence>
<organism evidence="15 16">
    <name type="scientific">Tortispora caseinolytica NRRL Y-17796</name>
    <dbReference type="NCBI Taxonomy" id="767744"/>
    <lineage>
        <taxon>Eukaryota</taxon>
        <taxon>Fungi</taxon>
        <taxon>Dikarya</taxon>
        <taxon>Ascomycota</taxon>
        <taxon>Saccharomycotina</taxon>
        <taxon>Trigonopsidomycetes</taxon>
        <taxon>Trigonopsidales</taxon>
        <taxon>Trigonopsidaceae</taxon>
        <taxon>Tortispora</taxon>
    </lineage>
</organism>
<keyword evidence="16" id="KW-1185">Reference proteome</keyword>
<dbReference type="InterPro" id="IPR038772">
    <property type="entry name" value="Sph/SMPD2-like"/>
</dbReference>
<protein>
    <recommendedName>
        <fullName evidence="14">Endonuclease/exonuclease/phosphatase domain-containing protein</fullName>
    </recommendedName>
</protein>
<feature type="transmembrane region" description="Helical" evidence="13">
    <location>
        <begin position="350"/>
        <end position="367"/>
    </location>
</feature>
<evidence type="ECO:0000256" key="3">
    <source>
        <dbReference type="ARBA" id="ARBA00004991"/>
    </source>
</evidence>
<evidence type="ECO:0000256" key="9">
    <source>
        <dbReference type="ARBA" id="ARBA00022919"/>
    </source>
</evidence>
<dbReference type="GO" id="GO:0005783">
    <property type="term" value="C:endoplasmic reticulum"/>
    <property type="evidence" value="ECO:0007669"/>
    <property type="project" value="EnsemblFungi"/>
</dbReference>
<dbReference type="InterPro" id="IPR036691">
    <property type="entry name" value="Endo/exonu/phosph_ase_sf"/>
</dbReference>
<dbReference type="PANTHER" id="PTHR16320">
    <property type="entry name" value="SPHINGOMYELINASE FAMILY MEMBER"/>
    <property type="match status" value="1"/>
</dbReference>
<keyword evidence="9" id="KW-0746">Sphingolipid metabolism</keyword>
<evidence type="ECO:0000256" key="7">
    <source>
        <dbReference type="ARBA" id="ARBA00022801"/>
    </source>
</evidence>
<dbReference type="GO" id="GO:0046513">
    <property type="term" value="P:ceramide biosynthetic process"/>
    <property type="evidence" value="ECO:0007669"/>
    <property type="project" value="EnsemblFungi"/>
</dbReference>
<feature type="domain" description="Endonuclease/exonuclease/phosphatase" evidence="14">
    <location>
        <begin position="12"/>
        <end position="281"/>
    </location>
</feature>
<keyword evidence="6" id="KW-0479">Metal-binding</keyword>
<keyword evidence="7" id="KW-0378">Hydrolase</keyword>
<name>A0A1E4TBC1_9ASCO</name>
<reference evidence="16" key="1">
    <citation type="submission" date="2016-02" db="EMBL/GenBank/DDBJ databases">
        <title>Comparative genomics of biotechnologically important yeasts.</title>
        <authorList>
            <consortium name="DOE Joint Genome Institute"/>
            <person name="Riley R."/>
            <person name="Haridas S."/>
            <person name="Wolfe K.H."/>
            <person name="Lopes M.R."/>
            <person name="Hittinger C.T."/>
            <person name="Goker M."/>
            <person name="Salamov A."/>
            <person name="Wisecaver J."/>
            <person name="Long T.M."/>
            <person name="Aerts A.L."/>
            <person name="Barry K."/>
            <person name="Choi C."/>
            <person name="Clum A."/>
            <person name="Coughlan A.Y."/>
            <person name="Deshpande S."/>
            <person name="Douglass A.P."/>
            <person name="Hanson S.J."/>
            <person name="Klenk H.-P."/>
            <person name="Labutti K."/>
            <person name="Lapidus A."/>
            <person name="Lindquist E."/>
            <person name="Lipzen A."/>
            <person name="Meier-Kolthoff J.P."/>
            <person name="Ohm R.A."/>
            <person name="Otillar R.P."/>
            <person name="Pangilinan J."/>
            <person name="Peng Y."/>
            <person name="Rokas A."/>
            <person name="Rosa C.A."/>
            <person name="Scheuner C."/>
            <person name="Sibirny A.A."/>
            <person name="Slot J.C."/>
            <person name="Stielow J.B."/>
            <person name="Sun H."/>
            <person name="Kurtzman C.P."/>
            <person name="Blackwell M."/>
            <person name="Jeffries T.W."/>
            <person name="Grigoriev I.V."/>
        </authorList>
    </citation>
    <scope>NUCLEOTIDE SEQUENCE [LARGE SCALE GENOMIC DNA]</scope>
    <source>
        <strain evidence="16">NRRL Y-17796</strain>
    </source>
</reference>
<evidence type="ECO:0000256" key="8">
    <source>
        <dbReference type="ARBA" id="ARBA00022842"/>
    </source>
</evidence>
<evidence type="ECO:0000256" key="4">
    <source>
        <dbReference type="ARBA" id="ARBA00006335"/>
    </source>
</evidence>
<keyword evidence="11" id="KW-0443">Lipid metabolism</keyword>
<dbReference type="GO" id="GO:0004767">
    <property type="term" value="F:sphingomyelin phosphodiesterase activity"/>
    <property type="evidence" value="ECO:0007669"/>
    <property type="project" value="InterPro"/>
</dbReference>
<sequence length="424" mass="47597">MADRTNIPIKFLTLNCWGLKYISRFRKQRLTDIALALAASTYDIVALQEVWVQEDIDFIIESTKDNLPHVKVFKAGIITGPGLMILSKFPIIASRLHNFVLNGRPSAFYRGDWYVGKSIGSVLIDHQPSGRMLQVFNTHMHAPYGPGDAAYECHRTAQAWTIAHLLQEAQAMGYAVVAVGDFNSRPGSLPFDLITQIAALGYQSVSRPRSGTLTAGEISPIEQIAKLGVTCDSQLNTWRKNRQINEACRLDYVFFSPASITVRDIAVEFVELYHGISVSDHFGVSVELSILSDRDQGRRSSVSSAADALYPSMRRRIMQQQMKLYLRTKNVIHDYIPTNLWQRKVRNTHFFVSIPVLAGILTAVWFVPSYGGFILTFGTMVISTMGLLDGLIGYLFGRHEYRALMELLDEVEIEEATVKRTIAE</sequence>
<comment type="pathway">
    <text evidence="2">Lipid metabolism; sphingolipid metabolism.</text>
</comment>
<keyword evidence="8" id="KW-0460">Magnesium</keyword>
<dbReference type="OrthoDB" id="387657at2759"/>
<keyword evidence="12 13" id="KW-0472">Membrane</keyword>
<dbReference type="GO" id="GO:0052714">
    <property type="term" value="F:mannosyl-inositol phosphorylceramide phospholipase activity"/>
    <property type="evidence" value="ECO:0007669"/>
    <property type="project" value="EnsemblFungi"/>
</dbReference>
<comment type="pathway">
    <text evidence="3">Sphingolipid metabolism.</text>
</comment>
<dbReference type="GO" id="GO:0046872">
    <property type="term" value="F:metal ion binding"/>
    <property type="evidence" value="ECO:0007669"/>
    <property type="project" value="UniProtKB-KW"/>
</dbReference>
<dbReference type="EMBL" id="KV453843">
    <property type="protein sequence ID" value="ODV89049.1"/>
    <property type="molecule type" value="Genomic_DNA"/>
</dbReference>
<evidence type="ECO:0000259" key="14">
    <source>
        <dbReference type="Pfam" id="PF03372"/>
    </source>
</evidence>
<evidence type="ECO:0000256" key="10">
    <source>
        <dbReference type="ARBA" id="ARBA00022989"/>
    </source>
</evidence>
<evidence type="ECO:0000256" key="1">
    <source>
        <dbReference type="ARBA" id="ARBA00004141"/>
    </source>
</evidence>
<evidence type="ECO:0000256" key="6">
    <source>
        <dbReference type="ARBA" id="ARBA00022723"/>
    </source>
</evidence>
<dbReference type="Pfam" id="PF03372">
    <property type="entry name" value="Exo_endo_phos"/>
    <property type="match status" value="1"/>
</dbReference>
<proteinExistence type="inferred from homology"/>
<keyword evidence="5 13" id="KW-0812">Transmembrane</keyword>
<accession>A0A1E4TBC1</accession>
<gene>
    <name evidence="15" type="ORF">CANCADRAFT_27014</name>
</gene>
<dbReference type="GO" id="GO:0000324">
    <property type="term" value="C:fungal-type vacuole"/>
    <property type="evidence" value="ECO:0007669"/>
    <property type="project" value="EnsemblFungi"/>
</dbReference>
<evidence type="ECO:0000256" key="11">
    <source>
        <dbReference type="ARBA" id="ARBA00023098"/>
    </source>
</evidence>
<dbReference type="Gene3D" id="3.60.10.10">
    <property type="entry name" value="Endonuclease/exonuclease/phosphatase"/>
    <property type="match status" value="1"/>
</dbReference>